<name>A2FPQ0_TRIV3</name>
<dbReference type="VEuPathDB" id="TrichDB:TVAG_234440"/>
<keyword evidence="8" id="KW-1185">Reference proteome</keyword>
<evidence type="ECO:0000256" key="3">
    <source>
        <dbReference type="ARBA" id="ARBA00022679"/>
    </source>
</evidence>
<dbReference type="RefSeq" id="XP_001306056.1">
    <property type="nucleotide sequence ID" value="XM_001306055.1"/>
</dbReference>
<proteinExistence type="predicted"/>
<dbReference type="Gene3D" id="6.10.130.10">
    <property type="entry name" value="Ubiquitin-protein ligase E3A, N-terminal zinc-binding domain (AZUL)"/>
    <property type="match status" value="1"/>
</dbReference>
<dbReference type="OrthoDB" id="5981550at2759"/>
<keyword evidence="3" id="KW-0808">Transferase</keyword>
<evidence type="ECO:0000256" key="2">
    <source>
        <dbReference type="ARBA" id="ARBA00012485"/>
    </source>
</evidence>
<dbReference type="InParanoid" id="A2FPQ0"/>
<protein>
    <recommendedName>
        <fullName evidence="2">HECT-type E3 ubiquitin transferase</fullName>
        <ecNumber evidence="2">2.3.2.26</ecNumber>
    </recommendedName>
</protein>
<dbReference type="VEuPathDB" id="TrichDB:TVAGG3_0774730"/>
<reference evidence="7" key="2">
    <citation type="journal article" date="2007" name="Science">
        <title>Draft genome sequence of the sexually transmitted pathogen Trichomonas vaginalis.</title>
        <authorList>
            <person name="Carlton J.M."/>
            <person name="Hirt R.P."/>
            <person name="Silva J.C."/>
            <person name="Delcher A.L."/>
            <person name="Schatz M."/>
            <person name="Zhao Q."/>
            <person name="Wortman J.R."/>
            <person name="Bidwell S.L."/>
            <person name="Alsmark U.C.M."/>
            <person name="Besteiro S."/>
            <person name="Sicheritz-Ponten T."/>
            <person name="Noel C.J."/>
            <person name="Dacks J.B."/>
            <person name="Foster P.G."/>
            <person name="Simillion C."/>
            <person name="Van de Peer Y."/>
            <person name="Miranda-Saavedra D."/>
            <person name="Barton G.J."/>
            <person name="Westrop G.D."/>
            <person name="Mueller S."/>
            <person name="Dessi D."/>
            <person name="Fiori P.L."/>
            <person name="Ren Q."/>
            <person name="Paulsen I."/>
            <person name="Zhang H."/>
            <person name="Bastida-Corcuera F.D."/>
            <person name="Simoes-Barbosa A."/>
            <person name="Brown M.T."/>
            <person name="Hayes R.D."/>
            <person name="Mukherjee M."/>
            <person name="Okumura C.Y."/>
            <person name="Schneider R."/>
            <person name="Smith A.J."/>
            <person name="Vanacova S."/>
            <person name="Villalvazo M."/>
            <person name="Haas B.J."/>
            <person name="Pertea M."/>
            <person name="Feldblyum T.V."/>
            <person name="Utterback T.R."/>
            <person name="Shu C.L."/>
            <person name="Osoegawa K."/>
            <person name="de Jong P.J."/>
            <person name="Hrdy I."/>
            <person name="Horvathova L."/>
            <person name="Zubacova Z."/>
            <person name="Dolezal P."/>
            <person name="Malik S.B."/>
            <person name="Logsdon J.M. Jr."/>
            <person name="Henze K."/>
            <person name="Gupta A."/>
            <person name="Wang C.C."/>
            <person name="Dunne R.L."/>
            <person name="Upcroft J.A."/>
            <person name="Upcroft P."/>
            <person name="White O."/>
            <person name="Salzberg S.L."/>
            <person name="Tang P."/>
            <person name="Chiu C.-H."/>
            <person name="Lee Y.-S."/>
            <person name="Embley T.M."/>
            <person name="Coombs G.H."/>
            <person name="Mottram J.C."/>
            <person name="Tachezy J."/>
            <person name="Fraser-Liggett C.M."/>
            <person name="Johnson P.J."/>
        </authorList>
    </citation>
    <scope>NUCLEOTIDE SEQUENCE [LARGE SCALE GENOMIC DNA]</scope>
    <source>
        <strain evidence="7">G3</strain>
    </source>
</reference>
<dbReference type="CDD" id="cd00078">
    <property type="entry name" value="HECTc"/>
    <property type="match status" value="1"/>
</dbReference>
<dbReference type="PANTHER" id="PTHR45700:SF8">
    <property type="entry name" value="HECT-TYPE E3 UBIQUITIN TRANSFERASE"/>
    <property type="match status" value="1"/>
</dbReference>
<gene>
    <name evidence="7" type="ORF">TVAG_234440</name>
</gene>
<dbReference type="EC" id="2.3.2.26" evidence="2"/>
<dbReference type="Gene3D" id="3.30.2410.10">
    <property type="entry name" value="Hect, E3 ligase catalytic domain"/>
    <property type="match status" value="1"/>
</dbReference>
<comment type="catalytic activity">
    <reaction evidence="1">
        <text>S-ubiquitinyl-[E2 ubiquitin-conjugating enzyme]-L-cysteine + [acceptor protein]-L-lysine = [E2 ubiquitin-conjugating enzyme]-L-cysteine + N(6)-ubiquitinyl-[acceptor protein]-L-lysine.</text>
        <dbReference type="EC" id="2.3.2.26"/>
    </reaction>
</comment>
<sequence length="705" mass="81328">MNAKTIVHALFHQLTNGCNKYNCDNKECRSCKDFMYSFANPNEAAKTAITLAKDYTNHICKGLPPAFAHPEYIEVSKKFAEILKTLIAKKNLDEVKAELTTLLNTIFSSVEQFEYLFLVNDQMITRKNLSINDDLIQDVSELFYQYSDFFITFTSQFTNLINQIVSSYDYSAHYLRAFLVIGAFRFYFDDENGIVSEIYVKLMDKMQKSLPKDARLDLFDQFRASPHLAYNYLQMCHYNLTLMALLHEGPVTFTESQSIYGTTTDFLIRLRDSSDSPNSILKTRDFYNDPFSEKIINDIKETHRFNLNSIEPSRAVINIETKSEILRAVLSTDQEMASRDSLFESFLRGRVNENDIQLVISVRRSNLIEDSIRELSKVSQKQLQRRLTVKFENEPGVDAGGVSREFFYLITAELFNPDHGMFTLIDNSFYWFNISSIEQTYLFNLLGTIIGLAIYNGVILPIKFPCVMYKKLQELATSVEDLKEIMPQEYQSLMSLKELVAAGEDIEDCCLTFSVTYNKFDAQVTEDLITDGRNIPVTSENFDNYVKLYVDWYLNKSVDKMFDAFKKGFDKLCHRPEFKIFTPDELQVLVSGEDVFDWDALRLGTKYIEGYKETSTSVKMFWEIFNELPEEKKVKFLLFSTGTDKAPVGGLAQTHLVIQRSADDTKLPVSHTCFNIFALPDYKDKEKMKKNLLIALEHTEGFGLK</sequence>
<keyword evidence="7" id="KW-0436">Ligase</keyword>
<dbReference type="PANTHER" id="PTHR45700">
    <property type="entry name" value="UBIQUITIN-PROTEIN LIGASE E3C"/>
    <property type="match status" value="1"/>
</dbReference>
<dbReference type="InterPro" id="IPR032353">
    <property type="entry name" value="AZUL"/>
</dbReference>
<dbReference type="InterPro" id="IPR042556">
    <property type="entry name" value="AZUL_sf"/>
</dbReference>
<reference evidence="7" key="1">
    <citation type="submission" date="2006-10" db="EMBL/GenBank/DDBJ databases">
        <authorList>
            <person name="Amadeo P."/>
            <person name="Zhao Q."/>
            <person name="Wortman J."/>
            <person name="Fraser-Liggett C."/>
            <person name="Carlton J."/>
        </authorList>
    </citation>
    <scope>NUCLEOTIDE SEQUENCE</scope>
    <source>
        <strain evidence="7">G3</strain>
    </source>
</reference>
<evidence type="ECO:0000313" key="7">
    <source>
        <dbReference type="EMBL" id="EAX93126.1"/>
    </source>
</evidence>
<dbReference type="SMART" id="SM00119">
    <property type="entry name" value="HECTc"/>
    <property type="match status" value="1"/>
</dbReference>
<dbReference type="SMR" id="A2FPQ0"/>
<dbReference type="GO" id="GO:0061630">
    <property type="term" value="F:ubiquitin protein ligase activity"/>
    <property type="evidence" value="ECO:0000318"/>
    <property type="project" value="GO_Central"/>
</dbReference>
<organism evidence="7 8">
    <name type="scientific">Trichomonas vaginalis (strain ATCC PRA-98 / G3)</name>
    <dbReference type="NCBI Taxonomy" id="412133"/>
    <lineage>
        <taxon>Eukaryota</taxon>
        <taxon>Metamonada</taxon>
        <taxon>Parabasalia</taxon>
        <taxon>Trichomonadida</taxon>
        <taxon>Trichomonadidae</taxon>
        <taxon>Trichomonas</taxon>
    </lineage>
</organism>
<dbReference type="GO" id="GO:0016874">
    <property type="term" value="F:ligase activity"/>
    <property type="evidence" value="ECO:0007669"/>
    <property type="project" value="UniProtKB-KW"/>
</dbReference>
<dbReference type="EMBL" id="DS113929">
    <property type="protein sequence ID" value="EAX93126.1"/>
    <property type="molecule type" value="Genomic_DNA"/>
</dbReference>
<dbReference type="InterPro" id="IPR000569">
    <property type="entry name" value="HECT_dom"/>
</dbReference>
<dbReference type="GO" id="GO:0000209">
    <property type="term" value="P:protein polyubiquitination"/>
    <property type="evidence" value="ECO:0007669"/>
    <property type="project" value="InterPro"/>
</dbReference>
<evidence type="ECO:0000313" key="8">
    <source>
        <dbReference type="Proteomes" id="UP000001542"/>
    </source>
</evidence>
<dbReference type="Pfam" id="PF00632">
    <property type="entry name" value="HECT"/>
    <property type="match status" value="1"/>
</dbReference>
<dbReference type="FunCoup" id="A2FPQ0">
    <property type="interactions" value="60"/>
</dbReference>
<dbReference type="KEGG" id="tva:4750844"/>
<keyword evidence="4 5" id="KW-0833">Ubl conjugation pathway</keyword>
<dbReference type="Pfam" id="PF16558">
    <property type="entry name" value="AZUL"/>
    <property type="match status" value="1"/>
</dbReference>
<evidence type="ECO:0000256" key="5">
    <source>
        <dbReference type="PROSITE-ProRule" id="PRU00104"/>
    </source>
</evidence>
<evidence type="ECO:0000259" key="6">
    <source>
        <dbReference type="PROSITE" id="PS50237"/>
    </source>
</evidence>
<dbReference type="PROSITE" id="PS50237">
    <property type="entry name" value="HECT"/>
    <property type="match status" value="1"/>
</dbReference>
<evidence type="ECO:0000256" key="1">
    <source>
        <dbReference type="ARBA" id="ARBA00000885"/>
    </source>
</evidence>
<dbReference type="AlphaFoldDB" id="A2FPQ0"/>
<feature type="active site" description="Glycyl thioester intermediate" evidence="5">
    <location>
        <position position="673"/>
    </location>
</feature>
<dbReference type="STRING" id="5722.A2FPQ0"/>
<dbReference type="Proteomes" id="UP000001542">
    <property type="component" value="Unassembled WGS sequence"/>
</dbReference>
<dbReference type="InterPro" id="IPR035983">
    <property type="entry name" value="Hect_E3_ubiquitin_ligase"/>
</dbReference>
<accession>A2FPQ0</accession>
<dbReference type="Gene3D" id="3.90.1750.10">
    <property type="entry name" value="Hect, E3 ligase catalytic domains"/>
    <property type="match status" value="1"/>
</dbReference>
<evidence type="ECO:0000256" key="4">
    <source>
        <dbReference type="ARBA" id="ARBA00022786"/>
    </source>
</evidence>
<dbReference type="FunFam" id="3.30.2410.10:FF:000003">
    <property type="entry name" value="probable E3 ubiquitin-protein ligase HERC4 isoform X1"/>
    <property type="match status" value="1"/>
</dbReference>
<dbReference type="SUPFAM" id="SSF56204">
    <property type="entry name" value="Hect, E3 ligase catalytic domain"/>
    <property type="match status" value="1"/>
</dbReference>
<dbReference type="Gene3D" id="3.30.2160.10">
    <property type="entry name" value="Hect, E3 ligase catalytic domain"/>
    <property type="match status" value="1"/>
</dbReference>
<dbReference type="InterPro" id="IPR044611">
    <property type="entry name" value="E3A/B/C-like"/>
</dbReference>
<dbReference type="eggNOG" id="KOG0941">
    <property type="taxonomic scope" value="Eukaryota"/>
</dbReference>
<feature type="domain" description="HECT" evidence="6">
    <location>
        <begin position="379"/>
        <end position="705"/>
    </location>
</feature>